<dbReference type="PANTHER" id="PTHR46056">
    <property type="entry name" value="LONG-CHAIN-ALCOHOL OXIDASE"/>
    <property type="match status" value="1"/>
</dbReference>
<evidence type="ECO:0000256" key="8">
    <source>
        <dbReference type="ARBA" id="ARBA00022827"/>
    </source>
</evidence>
<keyword evidence="7" id="KW-0812">Transmembrane</keyword>
<keyword evidence="8" id="KW-0274">FAD</keyword>
<dbReference type="EC" id="1.1.3.20" evidence="5"/>
<dbReference type="GO" id="GO:0016020">
    <property type="term" value="C:membrane"/>
    <property type="evidence" value="ECO:0007669"/>
    <property type="project" value="UniProtKB-SubCell"/>
</dbReference>
<comment type="subcellular location">
    <subcellularLocation>
        <location evidence="3">Membrane</location>
    </subcellularLocation>
</comment>
<dbReference type="PIRSF" id="PIRSF028937">
    <property type="entry name" value="Lg_Ch_AO"/>
    <property type="match status" value="1"/>
</dbReference>
<dbReference type="Gene3D" id="3.50.50.60">
    <property type="entry name" value="FAD/NAD(P)-binding domain"/>
    <property type="match status" value="2"/>
</dbReference>
<evidence type="ECO:0000256" key="3">
    <source>
        <dbReference type="ARBA" id="ARBA00004370"/>
    </source>
</evidence>
<protein>
    <recommendedName>
        <fullName evidence="5">long-chain-alcohol oxidase</fullName>
        <ecNumber evidence="5">1.1.3.20</ecNumber>
    </recommendedName>
</protein>
<dbReference type="InterPro" id="IPR007867">
    <property type="entry name" value="GMC_OxRtase_C"/>
</dbReference>
<evidence type="ECO:0000259" key="13">
    <source>
        <dbReference type="Pfam" id="PF05199"/>
    </source>
</evidence>
<dbReference type="InterPro" id="IPR012400">
    <property type="entry name" value="Long_Oxdase"/>
</dbReference>
<keyword evidence="9" id="KW-1133">Transmembrane helix</keyword>
<evidence type="ECO:0000256" key="10">
    <source>
        <dbReference type="ARBA" id="ARBA00023002"/>
    </source>
</evidence>
<feature type="domain" description="Glucose-methanol-choline oxidoreductase C-terminal" evidence="13">
    <location>
        <begin position="391"/>
        <end position="521"/>
    </location>
</feature>
<evidence type="ECO:0000313" key="15">
    <source>
        <dbReference type="Proteomes" id="UP000450676"/>
    </source>
</evidence>
<keyword evidence="11" id="KW-0472">Membrane</keyword>
<dbReference type="PANTHER" id="PTHR46056:SF12">
    <property type="entry name" value="LONG-CHAIN-ALCOHOL OXIDASE"/>
    <property type="match status" value="1"/>
</dbReference>
<evidence type="ECO:0000256" key="2">
    <source>
        <dbReference type="ARBA" id="ARBA00003842"/>
    </source>
</evidence>
<dbReference type="Proteomes" id="UP000450676">
    <property type="component" value="Unassembled WGS sequence"/>
</dbReference>
<comment type="function">
    <text evidence="2">Long-chain fatty alcohol oxidase involved in the omega-oxidation pathway of lipid degradation.</text>
</comment>
<dbReference type="Pfam" id="PF00732">
    <property type="entry name" value="GMC_oxred_N"/>
    <property type="match status" value="1"/>
</dbReference>
<keyword evidence="15" id="KW-1185">Reference proteome</keyword>
<dbReference type="PRINTS" id="PR00420">
    <property type="entry name" value="RNGMNOXGNASE"/>
</dbReference>
<dbReference type="EMBL" id="WWCU01000046">
    <property type="protein sequence ID" value="MYN10823.1"/>
    <property type="molecule type" value="Genomic_DNA"/>
</dbReference>
<dbReference type="SUPFAM" id="SSF51905">
    <property type="entry name" value="FAD/NAD(P)-binding domain"/>
    <property type="match status" value="1"/>
</dbReference>
<keyword evidence="10" id="KW-0560">Oxidoreductase</keyword>
<accession>A0A7X4HHF4</accession>
<comment type="similarity">
    <text evidence="4">Belongs to the GMC oxidoreductase family.</text>
</comment>
<dbReference type="InterPro" id="IPR036188">
    <property type="entry name" value="FAD/NAD-bd_sf"/>
</dbReference>
<organism evidence="14 15">
    <name type="scientific">Pseudoduganella aquatica</name>
    <dbReference type="NCBI Taxonomy" id="2660641"/>
    <lineage>
        <taxon>Bacteria</taxon>
        <taxon>Pseudomonadati</taxon>
        <taxon>Pseudomonadota</taxon>
        <taxon>Betaproteobacteria</taxon>
        <taxon>Burkholderiales</taxon>
        <taxon>Oxalobacteraceae</taxon>
        <taxon>Telluria group</taxon>
        <taxon>Pseudoduganella</taxon>
    </lineage>
</organism>
<evidence type="ECO:0000256" key="7">
    <source>
        <dbReference type="ARBA" id="ARBA00022692"/>
    </source>
</evidence>
<dbReference type="Pfam" id="PF05199">
    <property type="entry name" value="GMC_oxred_C"/>
    <property type="match status" value="1"/>
</dbReference>
<dbReference type="GO" id="GO:0046577">
    <property type="term" value="F:long-chain-alcohol oxidase activity"/>
    <property type="evidence" value="ECO:0007669"/>
    <property type="project" value="UniProtKB-EC"/>
</dbReference>
<evidence type="ECO:0000256" key="1">
    <source>
        <dbReference type="ARBA" id="ARBA00000920"/>
    </source>
</evidence>
<reference evidence="14 15" key="1">
    <citation type="submission" date="2019-12" db="EMBL/GenBank/DDBJ databases">
        <title>Novel species isolated from a subtropical stream in China.</title>
        <authorList>
            <person name="Lu H."/>
        </authorList>
    </citation>
    <scope>NUCLEOTIDE SEQUENCE [LARGE SCALE GENOMIC DNA]</scope>
    <source>
        <strain evidence="14 15">FT127W</strain>
    </source>
</reference>
<name>A0A7X4HHF4_9BURK</name>
<keyword evidence="6" id="KW-0285">Flavoprotein</keyword>
<comment type="caution">
    <text evidence="14">The sequence shown here is derived from an EMBL/GenBank/DDBJ whole genome shotgun (WGS) entry which is preliminary data.</text>
</comment>
<proteinExistence type="inferred from homology"/>
<gene>
    <name evidence="14" type="ORF">GTP77_26230</name>
</gene>
<sequence>MSATHNIIPDPIRAGLAAGWDVVDCSALERDRGFDADVVVIGSGAGGGVTAELLAMAGLKVLILEEGALKSSSDFKMREADAYPTLYQEAGARKTRDKGVNILQGRTVGGSTTVNWTSSFRTPPSTLGYWQRNFGLTDYSPEAMAPWFAMMEQRLHVTPWEVPPNENNDLLRRGAARLGIPTAAIRRNVNGCWNLGYCGMGCPTNAKQSMLVTTIPSALEKGATLLTRVRAEQLVFRNGQVDHLLATPLSASGQAPTGKRVMVKARHYVVAGGAINTPALLLRSGAPDPHGLLGKRTFLHPTVISAGLFEQRVDGYAGAPQSIYSDHFLETQAIDGAVGYKLEAPPLHPLLLSTTMAGFGEQHAAMMRQFPHAQGLLALLRDGFHAEAPGGTVALNRHGEPVLDYRITPFMWDGARRALLSMAEIQFAAGARSVLPVHELAQSYTSWSQAREAINALPFKNLLMRVVSAHVMGGCGMAADARHGVVDGKGRYHGVGNLSVHDGSLFPTSIGANPQLSIYGITARLASGLAEQLTGKPAPKYAAGAAVPLVRAA</sequence>
<evidence type="ECO:0000256" key="11">
    <source>
        <dbReference type="ARBA" id="ARBA00023136"/>
    </source>
</evidence>
<evidence type="ECO:0000256" key="6">
    <source>
        <dbReference type="ARBA" id="ARBA00022630"/>
    </source>
</evidence>
<evidence type="ECO:0000256" key="9">
    <source>
        <dbReference type="ARBA" id="ARBA00022989"/>
    </source>
</evidence>
<dbReference type="AlphaFoldDB" id="A0A7X4HHF4"/>
<evidence type="ECO:0000313" key="14">
    <source>
        <dbReference type="EMBL" id="MYN10823.1"/>
    </source>
</evidence>
<dbReference type="InterPro" id="IPR000172">
    <property type="entry name" value="GMC_OxRdtase_N"/>
</dbReference>
<feature type="domain" description="Glucose-methanol-choline oxidoreductase N-terminal" evidence="12">
    <location>
        <begin position="85"/>
        <end position="301"/>
    </location>
</feature>
<evidence type="ECO:0000256" key="4">
    <source>
        <dbReference type="ARBA" id="ARBA00010790"/>
    </source>
</evidence>
<evidence type="ECO:0000259" key="12">
    <source>
        <dbReference type="Pfam" id="PF00732"/>
    </source>
</evidence>
<dbReference type="GO" id="GO:0050660">
    <property type="term" value="F:flavin adenine dinucleotide binding"/>
    <property type="evidence" value="ECO:0007669"/>
    <property type="project" value="InterPro"/>
</dbReference>
<dbReference type="RefSeq" id="WP_161075104.1">
    <property type="nucleotide sequence ID" value="NZ_CP086370.1"/>
</dbReference>
<evidence type="ECO:0000256" key="5">
    <source>
        <dbReference type="ARBA" id="ARBA00013125"/>
    </source>
</evidence>
<comment type="catalytic activity">
    <reaction evidence="1">
        <text>a long-chain primary fatty alcohol + O2 = a long-chain fatty aldehyde + H2O2</text>
        <dbReference type="Rhea" id="RHEA:22756"/>
        <dbReference type="ChEBI" id="CHEBI:15379"/>
        <dbReference type="ChEBI" id="CHEBI:16240"/>
        <dbReference type="ChEBI" id="CHEBI:17176"/>
        <dbReference type="ChEBI" id="CHEBI:77396"/>
        <dbReference type="EC" id="1.1.3.20"/>
    </reaction>
</comment>